<dbReference type="OrthoDB" id="4114906at1224"/>
<dbReference type="PATRIC" id="fig|449.7.peg.1496"/>
<accession>A0A0A8UWM5</accession>
<dbReference type="KEGG" id="lha:LHA_2959"/>
<dbReference type="HOGENOM" id="CLU_1123429_0_0_6"/>
<dbReference type="Proteomes" id="UP000032803">
    <property type="component" value="Chromosome I"/>
</dbReference>
<dbReference type="AlphaFoldDB" id="A0A0A8UWM5"/>
<proteinExistence type="predicted"/>
<evidence type="ECO:0000313" key="2">
    <source>
        <dbReference type="Proteomes" id="UP000032803"/>
    </source>
</evidence>
<name>A0A0A8UWM5_LEGHA</name>
<reference evidence="2" key="1">
    <citation type="submission" date="2014-09" db="EMBL/GenBank/DDBJ databases">
        <authorList>
            <person name="Gomez-Valero L."/>
        </authorList>
    </citation>
    <scope>NUCLEOTIDE SEQUENCE [LARGE SCALE GENOMIC DNA]</scope>
    <source>
        <strain evidence="2">ATCC35250</strain>
    </source>
</reference>
<organism evidence="1 2">
    <name type="scientific">Legionella hackeliae</name>
    <dbReference type="NCBI Taxonomy" id="449"/>
    <lineage>
        <taxon>Bacteria</taxon>
        <taxon>Pseudomonadati</taxon>
        <taxon>Pseudomonadota</taxon>
        <taxon>Gammaproteobacteria</taxon>
        <taxon>Legionellales</taxon>
        <taxon>Legionellaceae</taxon>
        <taxon>Legionella</taxon>
    </lineage>
</organism>
<dbReference type="RefSeq" id="WP_045107047.1">
    <property type="nucleotide sequence ID" value="NZ_LN681225.1"/>
</dbReference>
<gene>
    <name evidence="1" type="ORF">LHA_2959</name>
</gene>
<keyword evidence="2" id="KW-1185">Reference proteome</keyword>
<evidence type="ECO:0000313" key="1">
    <source>
        <dbReference type="EMBL" id="CEK11951.1"/>
    </source>
</evidence>
<dbReference type="EMBL" id="LN681225">
    <property type="protein sequence ID" value="CEK11951.1"/>
    <property type="molecule type" value="Genomic_DNA"/>
</dbReference>
<protein>
    <recommendedName>
        <fullName evidence="3">Peptidase C58 YopT-type domain-containing protein</fullName>
    </recommendedName>
</protein>
<evidence type="ECO:0008006" key="3">
    <source>
        <dbReference type="Google" id="ProtNLM"/>
    </source>
</evidence>
<sequence>MADFQYVEKHNGQYIPFPKKQIRATHDKKFPYEAYTGACAGTVASVLERLIFQASPSLHFFKRSPSVLLPSPEKCIINQCFYEQDPEYFFTRLVRDKLHISQTGYPQSEEYRHDINDIANTLTNDGDKNEIILLNVILSVDAKKAGPATQDHMMALIKHDGQYIFCDPDAGIAIFNKSDALKAWLKDETVEGALKYCSNYVETKMLISSRKNDENAMVTNVKRKVQTIHMQCYTYDSIVSSRIQANL</sequence>